<accession>A0ABS4QK30</accession>
<dbReference type="InterPro" id="IPR002925">
    <property type="entry name" value="Dienelactn_hydro"/>
</dbReference>
<gene>
    <name evidence="2" type="ORF">BJ987_004964</name>
</gene>
<dbReference type="SUPFAM" id="SSF53474">
    <property type="entry name" value="alpha/beta-Hydrolases"/>
    <property type="match status" value="1"/>
</dbReference>
<evidence type="ECO:0000313" key="2">
    <source>
        <dbReference type="EMBL" id="MBP2192063.1"/>
    </source>
</evidence>
<organism evidence="2 3">
    <name type="scientific">Nocardia goodfellowii</name>
    <dbReference type="NCBI Taxonomy" id="882446"/>
    <lineage>
        <taxon>Bacteria</taxon>
        <taxon>Bacillati</taxon>
        <taxon>Actinomycetota</taxon>
        <taxon>Actinomycetes</taxon>
        <taxon>Mycobacteriales</taxon>
        <taxon>Nocardiaceae</taxon>
        <taxon>Nocardia</taxon>
    </lineage>
</organism>
<reference evidence="2 3" key="1">
    <citation type="submission" date="2021-03" db="EMBL/GenBank/DDBJ databases">
        <title>Sequencing the genomes of 1000 actinobacteria strains.</title>
        <authorList>
            <person name="Klenk H.-P."/>
        </authorList>
    </citation>
    <scope>NUCLEOTIDE SEQUENCE [LARGE SCALE GENOMIC DNA]</scope>
    <source>
        <strain evidence="2 3">DSM 45516</strain>
    </source>
</reference>
<dbReference type="Gene3D" id="3.40.50.1820">
    <property type="entry name" value="alpha/beta hydrolase"/>
    <property type="match status" value="1"/>
</dbReference>
<evidence type="ECO:0000259" key="1">
    <source>
        <dbReference type="Pfam" id="PF01738"/>
    </source>
</evidence>
<feature type="domain" description="Dienelactone hydrolase" evidence="1">
    <location>
        <begin position="13"/>
        <end position="232"/>
    </location>
</feature>
<dbReference type="EC" id="3.1.1.45" evidence="2"/>
<keyword evidence="2" id="KW-0378">Hydrolase</keyword>
<dbReference type="PANTHER" id="PTHR46623:SF6">
    <property type="entry name" value="ALPHA_BETA-HYDROLASES SUPERFAMILY PROTEIN"/>
    <property type="match status" value="1"/>
</dbReference>
<name>A0ABS4QK30_9NOCA</name>
<dbReference type="RefSeq" id="WP_209894631.1">
    <property type="nucleotide sequence ID" value="NZ_JAGGMR010000001.1"/>
</dbReference>
<dbReference type="PANTHER" id="PTHR46623">
    <property type="entry name" value="CARBOXYMETHYLENEBUTENOLIDASE-RELATED"/>
    <property type="match status" value="1"/>
</dbReference>
<dbReference type="Pfam" id="PF01738">
    <property type="entry name" value="DLH"/>
    <property type="match status" value="1"/>
</dbReference>
<sequence length="244" mass="26215">MEHIELDAPDGPIHAVLARPQGEGPWPGVVILHDITGDSADLRTHAGMLAEHGYLAIAPNLFSRGRTRCMRSVMRALWFTGGNSEADREPVRDILAARDRLRADPDCTGRIAISGFCMGGGFALLCAPKGFDAAAPFYGGLYGDYRTLLDGACPVVASYAGLDPSLPGAPAKLERALTELGVAHDIKTYPRTTHGFANTFPGDRLLRVTGFGHNAAATADAWQRVFAFFDQHLRERPQPSSSST</sequence>
<proteinExistence type="predicted"/>
<protein>
    <submittedName>
        <fullName evidence="2">Carboxymethylenebutenolidase</fullName>
        <ecNumber evidence="2">3.1.1.45</ecNumber>
    </submittedName>
</protein>
<keyword evidence="3" id="KW-1185">Reference proteome</keyword>
<dbReference type="GO" id="GO:0008806">
    <property type="term" value="F:carboxymethylenebutenolidase activity"/>
    <property type="evidence" value="ECO:0007669"/>
    <property type="project" value="UniProtKB-EC"/>
</dbReference>
<dbReference type="InterPro" id="IPR051049">
    <property type="entry name" value="Dienelactone_hydrolase-like"/>
</dbReference>
<comment type="caution">
    <text evidence="2">The sequence shown here is derived from an EMBL/GenBank/DDBJ whole genome shotgun (WGS) entry which is preliminary data.</text>
</comment>
<evidence type="ECO:0000313" key="3">
    <source>
        <dbReference type="Proteomes" id="UP001519325"/>
    </source>
</evidence>
<dbReference type="Proteomes" id="UP001519325">
    <property type="component" value="Unassembled WGS sequence"/>
</dbReference>
<dbReference type="EMBL" id="JAGGMR010000001">
    <property type="protein sequence ID" value="MBP2192063.1"/>
    <property type="molecule type" value="Genomic_DNA"/>
</dbReference>
<dbReference type="InterPro" id="IPR029058">
    <property type="entry name" value="AB_hydrolase_fold"/>
</dbReference>